<dbReference type="PANTHER" id="PTHR33630">
    <property type="entry name" value="CUTINASE RV1984C-RELATED-RELATED"/>
    <property type="match status" value="1"/>
</dbReference>
<gene>
    <name evidence="4" type="ORF">G7Z17_g4765</name>
</gene>
<accession>A0A9P5HDF5</accession>
<evidence type="ECO:0000256" key="3">
    <source>
        <dbReference type="SAM" id="MobiDB-lite"/>
    </source>
</evidence>
<keyword evidence="2" id="KW-1015">Disulfide bond</keyword>
<proteinExistence type="predicted"/>
<keyword evidence="5" id="KW-1185">Reference proteome</keyword>
<organism evidence="4 5">
    <name type="scientific">Cylindrodendrum hubeiense</name>
    <dbReference type="NCBI Taxonomy" id="595255"/>
    <lineage>
        <taxon>Eukaryota</taxon>
        <taxon>Fungi</taxon>
        <taxon>Dikarya</taxon>
        <taxon>Ascomycota</taxon>
        <taxon>Pezizomycotina</taxon>
        <taxon>Sordariomycetes</taxon>
        <taxon>Hypocreomycetidae</taxon>
        <taxon>Hypocreales</taxon>
        <taxon>Nectriaceae</taxon>
        <taxon>Cylindrodendrum</taxon>
    </lineage>
</organism>
<dbReference type="SUPFAM" id="SSF53474">
    <property type="entry name" value="alpha/beta-Hydrolases"/>
    <property type="match status" value="1"/>
</dbReference>
<keyword evidence="1" id="KW-0378">Hydrolase</keyword>
<evidence type="ECO:0008006" key="6">
    <source>
        <dbReference type="Google" id="ProtNLM"/>
    </source>
</evidence>
<feature type="region of interest" description="Disordered" evidence="3">
    <location>
        <begin position="257"/>
        <end position="278"/>
    </location>
</feature>
<evidence type="ECO:0000313" key="5">
    <source>
        <dbReference type="Proteomes" id="UP000722485"/>
    </source>
</evidence>
<dbReference type="GO" id="GO:0052689">
    <property type="term" value="F:carboxylic ester hydrolase activity"/>
    <property type="evidence" value="ECO:0007669"/>
    <property type="project" value="UniProtKB-ARBA"/>
</dbReference>
<dbReference type="AlphaFoldDB" id="A0A9P5HDF5"/>
<name>A0A9P5HDF5_9HYPO</name>
<dbReference type="PANTHER" id="PTHR33630:SF9">
    <property type="entry name" value="CUTINASE 4"/>
    <property type="match status" value="1"/>
</dbReference>
<dbReference type="SMART" id="SM01110">
    <property type="entry name" value="Cutinase"/>
    <property type="match status" value="1"/>
</dbReference>
<dbReference type="InterPro" id="IPR029058">
    <property type="entry name" value="AB_hydrolase_fold"/>
</dbReference>
<protein>
    <recommendedName>
        <fullName evidence="6">Cutinase</fullName>
    </recommendedName>
</protein>
<dbReference type="Pfam" id="PF01083">
    <property type="entry name" value="Cutinase"/>
    <property type="match status" value="1"/>
</dbReference>
<evidence type="ECO:0000256" key="2">
    <source>
        <dbReference type="ARBA" id="ARBA00023157"/>
    </source>
</evidence>
<dbReference type="Proteomes" id="UP000722485">
    <property type="component" value="Unassembled WGS sequence"/>
</dbReference>
<dbReference type="EMBL" id="JAANBB010000071">
    <property type="protein sequence ID" value="KAF7551832.1"/>
    <property type="molecule type" value="Genomic_DNA"/>
</dbReference>
<sequence length="322" mass="32780">MRPSTLPAALLAAGALAETKTTCASGLYIVVARGTGESSGTGAFGTIADDIADRVDGSIIEALDYPATFTDPLYNESEKDGVEEMQDVILDYHKACPNAKFAVLGYSQGGQVASDAFCGGQGGGFSELAPLSSDFVTSSFAAIILFGDPSHVANVTFDRGTSKNDGIFARDNVTFCEENYGDILRSFCDTGDVYCDDGDDSEVHGSYFNSYASDVVDFVVERYEKLDKSTTTSPSTTTASASSATSAASVTSASSATSATSVNSANSETSATSATSAASATSEASATASPSSDAGNAAPAMAPHLALVAAVPFVLAALDMVL</sequence>
<dbReference type="OrthoDB" id="2586582at2759"/>
<dbReference type="Gene3D" id="3.40.50.1820">
    <property type="entry name" value="alpha/beta hydrolase"/>
    <property type="match status" value="1"/>
</dbReference>
<comment type="caution">
    <text evidence="4">The sequence shown here is derived from an EMBL/GenBank/DDBJ whole genome shotgun (WGS) entry which is preliminary data.</text>
</comment>
<evidence type="ECO:0000313" key="4">
    <source>
        <dbReference type="EMBL" id="KAF7551832.1"/>
    </source>
</evidence>
<dbReference type="InterPro" id="IPR000675">
    <property type="entry name" value="Cutinase/axe"/>
</dbReference>
<reference evidence="4" key="1">
    <citation type="submission" date="2020-03" db="EMBL/GenBank/DDBJ databases">
        <title>Draft Genome Sequence of Cylindrodendrum hubeiense.</title>
        <authorList>
            <person name="Buettner E."/>
            <person name="Kellner H."/>
        </authorList>
    </citation>
    <scope>NUCLEOTIDE SEQUENCE</scope>
    <source>
        <strain evidence="4">IHI 201604</strain>
    </source>
</reference>
<evidence type="ECO:0000256" key="1">
    <source>
        <dbReference type="ARBA" id="ARBA00022801"/>
    </source>
</evidence>